<dbReference type="AlphaFoldDB" id="I3CL84"/>
<accession>I3CL84</accession>
<reference evidence="2 3" key="1">
    <citation type="submission" date="2011-11" db="EMBL/GenBank/DDBJ databases">
        <title>Improved High-Quality Draft sequence of Beggiatoa alba B18lD.</title>
        <authorList>
            <consortium name="US DOE Joint Genome Institute"/>
            <person name="Lucas S."/>
            <person name="Han J."/>
            <person name="Lapidus A."/>
            <person name="Cheng J.-F."/>
            <person name="Goodwin L."/>
            <person name="Pitluck S."/>
            <person name="Peters L."/>
            <person name="Mikhailova N."/>
            <person name="Held B."/>
            <person name="Detter J.C."/>
            <person name="Han C."/>
            <person name="Tapia R."/>
            <person name="Land M."/>
            <person name="Hauser L."/>
            <person name="Kyrpides N."/>
            <person name="Ivanova N."/>
            <person name="Pagani I."/>
            <person name="Samuel K."/>
            <person name="Teske A."/>
            <person name="Mueller J."/>
            <person name="Woyke T."/>
        </authorList>
    </citation>
    <scope>NUCLEOTIDE SEQUENCE [LARGE SCALE GENOMIC DNA]</scope>
    <source>
        <strain evidence="2 3">B18LD</strain>
    </source>
</reference>
<feature type="domain" description="Toprim" evidence="1">
    <location>
        <begin position="224"/>
        <end position="321"/>
    </location>
</feature>
<sequence length="974" mass="110526">MTSYQQWLIDNQLAIESDIYTHALNWLNQQASADNHDTISTLSCNTDDFITLSVNGKTAKSKAGYKVIKTVQRNKPVLNVLYNHFKNGQSTYQSTARVKELWEAFKLNKQPLQAAKPITQTIPISTPQTTKSTVTSDLTKFDKLPVTGVSEYLNRKQIAVKLPVELRFSNDKLGKYIALLVTDIEGNKRGLQRIYDNGDKRFSTGLKKQGGFIAIGDYTTALNIAICEGFATGASIHLATGYAVLCALDAGNIGNVATHLKSWLTTKGKYTVNVVVCADNDINNSENVGLNKALNACQNTGFKLAYPKSDNSKDFNDLHIESSLEAIKPCIDNATVENIATKTKKAIKNPPTPAPALDIEAINSTENTPAPVLKKRKYVFWYVNKKGELKISNVDFLNFLEKSGFSRIYLNPLESTLVQIFNNSLIEEASAEKIRDFTLSYVDSLDGVITEKHDARDLRSALIKASNVYFGHAVLSCLKPLKKPFITDSKTSSYVFYRNAVVVVTKDSIDTIPYSQLNGIIWKDSVLDRDIELLPKSELRNGMFARFQYNVCSPADVRKKPPTNEQKQLINKRFSVLKSTMGYLMHRFCNPNQLKATVFCDEKVSDLGNEGRSGKGLSMSAIRQFRNVTIIDGKSFDSGNRFKFQHATPSTEVIFFDDIDKNFKLEVFYSVLSEISLGSLTIERKNSPLIPLKQAIKVAMTTNHTIRGDSASHRARKHEIELSYYYDDKFTPAVEFSCMFFSEWDKSEWLLFDNYMLHCLQFYLERGLIEPVVINLKLRKLLDETAHEFVEFADDIPRNEKFDKSVVYDNFIEEYPDFNRGYKAIKQRTFTNWLKMYCDYKGLKFSESRGHTNCYFTLSGVEVDKQTTHTPDFIVNDNSQTNDFIDIISVEYHDWCKTEINKLPYPKSTHIAVCECLTRFKHESKDYNINDYLADLITALQNDVKNGNDTTQLIQLIYDYGIYSTNEIPVVIPF</sequence>
<dbReference type="Proteomes" id="UP000005744">
    <property type="component" value="Unassembled WGS sequence"/>
</dbReference>
<dbReference type="eggNOG" id="COG4643">
    <property type="taxonomic scope" value="Bacteria"/>
</dbReference>
<proteinExistence type="predicted"/>
<dbReference type="eggNOG" id="COG3378">
    <property type="taxonomic scope" value="Bacteria"/>
</dbReference>
<dbReference type="Pfam" id="PF13362">
    <property type="entry name" value="Toprim_3"/>
    <property type="match status" value="1"/>
</dbReference>
<evidence type="ECO:0000313" key="3">
    <source>
        <dbReference type="Proteomes" id="UP000005744"/>
    </source>
</evidence>
<protein>
    <recommendedName>
        <fullName evidence="1">Toprim domain-containing protein</fullName>
    </recommendedName>
</protein>
<gene>
    <name evidence="2" type="ORF">BegalDRAFT_0010</name>
</gene>
<dbReference type="CDD" id="cd01029">
    <property type="entry name" value="TOPRIM_primases"/>
    <property type="match status" value="1"/>
</dbReference>
<evidence type="ECO:0000313" key="2">
    <source>
        <dbReference type="EMBL" id="EIJ44377.1"/>
    </source>
</evidence>
<organism evidence="2 3">
    <name type="scientific">Beggiatoa alba B18LD</name>
    <dbReference type="NCBI Taxonomy" id="395493"/>
    <lineage>
        <taxon>Bacteria</taxon>
        <taxon>Pseudomonadati</taxon>
        <taxon>Pseudomonadota</taxon>
        <taxon>Gammaproteobacteria</taxon>
        <taxon>Thiotrichales</taxon>
        <taxon>Thiotrichaceae</taxon>
        <taxon>Beggiatoa</taxon>
    </lineage>
</organism>
<keyword evidence="3" id="KW-1185">Reference proteome</keyword>
<dbReference type="RefSeq" id="WP_002682441.1">
    <property type="nucleotide sequence ID" value="NZ_JH600069.1"/>
</dbReference>
<dbReference type="OrthoDB" id="784829at2"/>
<name>I3CL84_9GAMM</name>
<dbReference type="STRING" id="395493.BegalDRAFT_0010"/>
<evidence type="ECO:0000259" key="1">
    <source>
        <dbReference type="Pfam" id="PF13362"/>
    </source>
</evidence>
<dbReference type="InterPro" id="IPR006171">
    <property type="entry name" value="TOPRIM_dom"/>
</dbReference>
<dbReference type="InterPro" id="IPR034154">
    <property type="entry name" value="TOPRIM_DnaG/twinkle"/>
</dbReference>
<dbReference type="HOGENOM" id="CLU_304775_0_0_6"/>
<dbReference type="EMBL" id="JH600069">
    <property type="protein sequence ID" value="EIJ44377.1"/>
    <property type="molecule type" value="Genomic_DNA"/>
</dbReference>